<dbReference type="SUPFAM" id="SSF103473">
    <property type="entry name" value="MFS general substrate transporter"/>
    <property type="match status" value="1"/>
</dbReference>
<evidence type="ECO:0000256" key="4">
    <source>
        <dbReference type="ARBA" id="ARBA00022989"/>
    </source>
</evidence>
<keyword evidence="3 6" id="KW-0812">Transmembrane</keyword>
<dbReference type="EMBL" id="AWSO01000525">
    <property type="protein sequence ID" value="ESK89720.1"/>
    <property type="molecule type" value="Genomic_DNA"/>
</dbReference>
<gene>
    <name evidence="8" type="ORF">Moror_16861</name>
</gene>
<feature type="transmembrane region" description="Helical" evidence="6">
    <location>
        <begin position="244"/>
        <end position="264"/>
    </location>
</feature>
<evidence type="ECO:0000256" key="6">
    <source>
        <dbReference type="SAM" id="Phobius"/>
    </source>
</evidence>
<evidence type="ECO:0000256" key="3">
    <source>
        <dbReference type="ARBA" id="ARBA00022692"/>
    </source>
</evidence>
<evidence type="ECO:0000313" key="8">
    <source>
        <dbReference type="EMBL" id="ESK89720.1"/>
    </source>
</evidence>
<feature type="transmembrane region" description="Helical" evidence="6">
    <location>
        <begin position="137"/>
        <end position="159"/>
    </location>
</feature>
<dbReference type="Proteomes" id="UP000017559">
    <property type="component" value="Unassembled WGS sequence"/>
</dbReference>
<evidence type="ECO:0000256" key="1">
    <source>
        <dbReference type="ARBA" id="ARBA00004141"/>
    </source>
</evidence>
<evidence type="ECO:0000313" key="9">
    <source>
        <dbReference type="Proteomes" id="UP000017559"/>
    </source>
</evidence>
<feature type="transmembrane region" description="Helical" evidence="6">
    <location>
        <begin position="207"/>
        <end position="232"/>
    </location>
</feature>
<reference evidence="8 9" key="1">
    <citation type="journal article" date="2014" name="BMC Genomics">
        <title>Genome and secretome analysis of the hemibiotrophic fungal pathogen, Moniliophthora roreri, which causes frosty pod rot disease of cacao: mechanisms of the biotrophic and necrotrophic phases.</title>
        <authorList>
            <person name="Meinhardt L.W."/>
            <person name="Costa G.G.L."/>
            <person name="Thomazella D.P.T."/>
            <person name="Teixeira P.J.P.L."/>
            <person name="Carazzolle M.F."/>
            <person name="Schuster S.C."/>
            <person name="Carlson J.E."/>
            <person name="Guiltinan M.J."/>
            <person name="Mieczkowski P."/>
            <person name="Farmer A."/>
            <person name="Ramaraj T."/>
            <person name="Crozier J."/>
            <person name="Davis R.E."/>
            <person name="Shao J."/>
            <person name="Melnick R.L."/>
            <person name="Pereira G.A.G."/>
            <person name="Bailey B.A."/>
        </authorList>
    </citation>
    <scope>NUCLEOTIDE SEQUENCE [LARGE SCALE GENOMIC DNA]</scope>
    <source>
        <strain evidence="8 9">MCA 2997</strain>
    </source>
</reference>
<comment type="caution">
    <text evidence="8">The sequence shown here is derived from an EMBL/GenBank/DDBJ whole genome shotgun (WGS) entry which is preliminary data.</text>
</comment>
<keyword evidence="2" id="KW-0813">Transport</keyword>
<feature type="transmembrane region" description="Helical" evidence="6">
    <location>
        <begin position="299"/>
        <end position="318"/>
    </location>
</feature>
<dbReference type="GO" id="GO:0016020">
    <property type="term" value="C:membrane"/>
    <property type="evidence" value="ECO:0007669"/>
    <property type="project" value="UniProtKB-SubCell"/>
</dbReference>
<feature type="transmembrane region" description="Helical" evidence="6">
    <location>
        <begin position="330"/>
        <end position="347"/>
    </location>
</feature>
<feature type="transmembrane region" description="Helical" evidence="6">
    <location>
        <begin position="48"/>
        <end position="67"/>
    </location>
</feature>
<keyword evidence="9" id="KW-1185">Reference proteome</keyword>
<evidence type="ECO:0000256" key="5">
    <source>
        <dbReference type="ARBA" id="ARBA00023136"/>
    </source>
</evidence>
<dbReference type="STRING" id="1381753.V2XB73"/>
<proteinExistence type="predicted"/>
<dbReference type="InterPro" id="IPR020846">
    <property type="entry name" value="MFS_dom"/>
</dbReference>
<feature type="transmembrane region" description="Helical" evidence="6">
    <location>
        <begin position="16"/>
        <end position="36"/>
    </location>
</feature>
<protein>
    <submittedName>
        <fullName evidence="8">Mfs allantoate</fullName>
    </submittedName>
</protein>
<accession>V2XB73</accession>
<keyword evidence="5 6" id="KW-0472">Membrane</keyword>
<dbReference type="InterPro" id="IPR011701">
    <property type="entry name" value="MFS"/>
</dbReference>
<dbReference type="InterPro" id="IPR036259">
    <property type="entry name" value="MFS_trans_sf"/>
</dbReference>
<feature type="transmembrane region" description="Helical" evidence="6">
    <location>
        <begin position="105"/>
        <end position="125"/>
    </location>
</feature>
<organism evidence="8 9">
    <name type="scientific">Moniliophthora roreri (strain MCA 2997)</name>
    <name type="common">Cocoa frosty pod rot fungus</name>
    <name type="synonym">Crinipellis roreri</name>
    <dbReference type="NCBI Taxonomy" id="1381753"/>
    <lineage>
        <taxon>Eukaryota</taxon>
        <taxon>Fungi</taxon>
        <taxon>Dikarya</taxon>
        <taxon>Basidiomycota</taxon>
        <taxon>Agaricomycotina</taxon>
        <taxon>Agaricomycetes</taxon>
        <taxon>Agaricomycetidae</taxon>
        <taxon>Agaricales</taxon>
        <taxon>Marasmiineae</taxon>
        <taxon>Marasmiaceae</taxon>
        <taxon>Moniliophthora</taxon>
    </lineage>
</organism>
<feature type="transmembrane region" description="Helical" evidence="6">
    <location>
        <begin position="271"/>
        <end position="293"/>
    </location>
</feature>
<keyword evidence="4 6" id="KW-1133">Transmembrane helix</keyword>
<dbReference type="KEGG" id="mrr:Moror_16861"/>
<dbReference type="PROSITE" id="PS50850">
    <property type="entry name" value="MFS"/>
    <property type="match status" value="1"/>
</dbReference>
<name>V2XB73_MONRO</name>
<feature type="domain" description="Major facilitator superfamily (MFS) profile" evidence="7">
    <location>
        <begin position="1"/>
        <end position="391"/>
    </location>
</feature>
<sequence length="425" mass="46624">MGIKADNHLTGQQLSWLGSLFYLGYLAWQIPAGYLLQRLPIRWHLSGMIIAWGTVLCAHAACTNFAGLATCRFLLGVTESVMVPAFTTLTGMFYKAEEQYARVSLWFGTIGIAQIVGGAMSYGIARMDASQHVLNQWQTLFLITGVITVAFGLICLFIVPSTPSDAWFLTHQERISAIERLSSDKRGTVSYDFELYQVREALFDPRLYLVGLSVFALAIPNGGVTSFGAVIIQGFGYSTLQTLLLGMSTGASEIAAVAVGYVIARYTNTRVAPATTMHCMAIVGASLMIGSGVSRNVQFAGYCLTAWSPVSIAYLLSWMSSMISGQTKRIVYYVFYQLCYAAGNVIGSNIFRESDAPAYVGAKTGVLAGYVVDVVAFAAIAFLHFKWNRSKDATALEKKNLEEEENDLQFLNKTDFEVSSFRWPY</sequence>
<dbReference type="Pfam" id="PF07690">
    <property type="entry name" value="MFS_1"/>
    <property type="match status" value="1"/>
</dbReference>
<dbReference type="HOGENOM" id="CLU_001265_0_5_1"/>
<evidence type="ECO:0000256" key="2">
    <source>
        <dbReference type="ARBA" id="ARBA00022448"/>
    </source>
</evidence>
<feature type="transmembrane region" description="Helical" evidence="6">
    <location>
        <begin position="367"/>
        <end position="385"/>
    </location>
</feature>
<evidence type="ECO:0000259" key="7">
    <source>
        <dbReference type="PROSITE" id="PS50850"/>
    </source>
</evidence>
<dbReference type="GO" id="GO:0022857">
    <property type="term" value="F:transmembrane transporter activity"/>
    <property type="evidence" value="ECO:0007669"/>
    <property type="project" value="InterPro"/>
</dbReference>
<dbReference type="PANTHER" id="PTHR43791">
    <property type="entry name" value="PERMEASE-RELATED"/>
    <property type="match status" value="1"/>
</dbReference>
<dbReference type="PANTHER" id="PTHR43791:SF1">
    <property type="entry name" value="ALLANTOATE PERMEASE"/>
    <property type="match status" value="1"/>
</dbReference>
<comment type="subcellular location">
    <subcellularLocation>
        <location evidence="1">Membrane</location>
        <topology evidence="1">Multi-pass membrane protein</topology>
    </subcellularLocation>
</comment>
<dbReference type="OrthoDB" id="6730379at2759"/>
<dbReference type="Gene3D" id="1.20.1250.20">
    <property type="entry name" value="MFS general substrate transporter like domains"/>
    <property type="match status" value="1"/>
</dbReference>
<dbReference type="AlphaFoldDB" id="V2XB73"/>